<comment type="caution">
    <text evidence="4">The sequence shown here is derived from an EMBL/GenBank/DDBJ whole genome shotgun (WGS) entry which is preliminary data.</text>
</comment>
<organism evidence="4 5">
    <name type="scientific">Gomphillus americanus</name>
    <dbReference type="NCBI Taxonomy" id="1940652"/>
    <lineage>
        <taxon>Eukaryota</taxon>
        <taxon>Fungi</taxon>
        <taxon>Dikarya</taxon>
        <taxon>Ascomycota</taxon>
        <taxon>Pezizomycotina</taxon>
        <taxon>Lecanoromycetes</taxon>
        <taxon>OSLEUM clade</taxon>
        <taxon>Ostropomycetidae</taxon>
        <taxon>Ostropales</taxon>
        <taxon>Graphidaceae</taxon>
        <taxon>Gomphilloideae</taxon>
        <taxon>Gomphillus</taxon>
    </lineage>
</organism>
<proteinExistence type="predicted"/>
<dbReference type="Pfam" id="PF00023">
    <property type="entry name" value="Ank"/>
    <property type="match status" value="1"/>
</dbReference>
<dbReference type="Gene3D" id="1.25.40.20">
    <property type="entry name" value="Ankyrin repeat-containing domain"/>
    <property type="match status" value="2"/>
</dbReference>
<dbReference type="SMART" id="SM00248">
    <property type="entry name" value="ANK"/>
    <property type="match status" value="3"/>
</dbReference>
<dbReference type="PROSITE" id="PS50297">
    <property type="entry name" value="ANK_REP_REGION"/>
    <property type="match status" value="3"/>
</dbReference>
<reference evidence="4" key="1">
    <citation type="submission" date="2021-03" db="EMBL/GenBank/DDBJ databases">
        <authorList>
            <person name="Tagirdzhanova G."/>
        </authorList>
    </citation>
    <scope>NUCLEOTIDE SEQUENCE</scope>
</reference>
<evidence type="ECO:0000256" key="3">
    <source>
        <dbReference type="PROSITE-ProRule" id="PRU00023"/>
    </source>
</evidence>
<dbReference type="Proteomes" id="UP000664169">
    <property type="component" value="Unassembled WGS sequence"/>
</dbReference>
<dbReference type="AlphaFoldDB" id="A0A8H3EK77"/>
<dbReference type="PROSITE" id="PS50088">
    <property type="entry name" value="ANK_REPEAT"/>
    <property type="match status" value="3"/>
</dbReference>
<feature type="repeat" description="ANK" evidence="3">
    <location>
        <begin position="11"/>
        <end position="45"/>
    </location>
</feature>
<keyword evidence="5" id="KW-1185">Reference proteome</keyword>
<dbReference type="Pfam" id="PF12796">
    <property type="entry name" value="Ank_2"/>
    <property type="match status" value="1"/>
</dbReference>
<dbReference type="SUPFAM" id="SSF48403">
    <property type="entry name" value="Ankyrin repeat"/>
    <property type="match status" value="1"/>
</dbReference>
<feature type="repeat" description="ANK" evidence="3">
    <location>
        <begin position="46"/>
        <end position="78"/>
    </location>
</feature>
<dbReference type="PANTHER" id="PTHR24134">
    <property type="entry name" value="ANKYRIN REPEAT-CONTAINING PROTEIN DDB_G0279043"/>
    <property type="match status" value="1"/>
</dbReference>
<sequence>MKSYEREKDVNGHTALHYAICYNDKKSNTIRLLVLYGFSLNELDSQYWTPLHWAVFRGIDSDITLLLELGADPNVQDDRGRTPLHYASWIMQEEVVQLLLNYGADPTLEDIDNVSAEEVMLIMSRAVVYGKVYRRIGSRKSISDLKSRCSSTAKEKAHAPLANHVRRRSI</sequence>
<dbReference type="PANTHER" id="PTHR24134:SF9">
    <property type="entry name" value="ANKYRIN REPEAT AND SOCS BOX PROTEIN 8"/>
    <property type="match status" value="1"/>
</dbReference>
<accession>A0A8H3EK77</accession>
<gene>
    <name evidence="4" type="ORF">GOMPHAMPRED_006104</name>
</gene>
<dbReference type="InterPro" id="IPR036770">
    <property type="entry name" value="Ankyrin_rpt-contain_sf"/>
</dbReference>
<evidence type="ECO:0000256" key="1">
    <source>
        <dbReference type="ARBA" id="ARBA00022737"/>
    </source>
</evidence>
<dbReference type="OrthoDB" id="341259at2759"/>
<evidence type="ECO:0000313" key="4">
    <source>
        <dbReference type="EMBL" id="CAF9908221.1"/>
    </source>
</evidence>
<name>A0A8H3EK77_9LECA</name>
<keyword evidence="2 3" id="KW-0040">ANK repeat</keyword>
<feature type="repeat" description="ANK" evidence="3">
    <location>
        <begin position="79"/>
        <end position="111"/>
    </location>
</feature>
<evidence type="ECO:0008006" key="6">
    <source>
        <dbReference type="Google" id="ProtNLM"/>
    </source>
</evidence>
<keyword evidence="1" id="KW-0677">Repeat</keyword>
<dbReference type="InterPro" id="IPR002110">
    <property type="entry name" value="Ankyrin_rpt"/>
</dbReference>
<evidence type="ECO:0000313" key="5">
    <source>
        <dbReference type="Proteomes" id="UP000664169"/>
    </source>
</evidence>
<protein>
    <recommendedName>
        <fullName evidence="6">Ankyrin repeat protein</fullName>
    </recommendedName>
</protein>
<dbReference type="EMBL" id="CAJPDQ010000004">
    <property type="protein sequence ID" value="CAF9908221.1"/>
    <property type="molecule type" value="Genomic_DNA"/>
</dbReference>
<evidence type="ECO:0000256" key="2">
    <source>
        <dbReference type="ARBA" id="ARBA00023043"/>
    </source>
</evidence>